<evidence type="ECO:0000259" key="2">
    <source>
        <dbReference type="Pfam" id="PF00403"/>
    </source>
</evidence>
<accession>A0A2S1L998</accession>
<protein>
    <recommendedName>
        <fullName evidence="2">HMA domain-containing protein</fullName>
    </recommendedName>
</protein>
<feature type="domain" description="HMA" evidence="2">
    <location>
        <begin position="37"/>
        <end position="90"/>
    </location>
</feature>
<feature type="chain" id="PRO_5015765611" description="HMA domain-containing protein" evidence="1">
    <location>
        <begin position="23"/>
        <end position="123"/>
    </location>
</feature>
<evidence type="ECO:0000313" key="4">
    <source>
        <dbReference type="Proteomes" id="UP000244527"/>
    </source>
</evidence>
<evidence type="ECO:0000313" key="3">
    <source>
        <dbReference type="EMBL" id="AWG20307.1"/>
    </source>
</evidence>
<evidence type="ECO:0000256" key="1">
    <source>
        <dbReference type="SAM" id="SignalP"/>
    </source>
</evidence>
<dbReference type="KEGG" id="ffa:FFWV33_01590"/>
<sequence>MKSFLKVMIAITLLLSTTISFAQIKNAKIETVTVNGNCGMCKKVIEKAANSNNLSHVIWDVESKVATITYDETKTNLDAVLEKIALSGYESDKHLASDKAYNKLPVCCQYERNTVVEGSKVSK</sequence>
<name>A0A2S1L998_9FLAO</name>
<keyword evidence="1" id="KW-0732">Signal</keyword>
<dbReference type="OrthoDB" id="5513217at2"/>
<dbReference type="SUPFAM" id="SSF55008">
    <property type="entry name" value="HMA, heavy metal-associated domain"/>
    <property type="match status" value="1"/>
</dbReference>
<dbReference type="Pfam" id="PF00403">
    <property type="entry name" value="HMA"/>
    <property type="match status" value="1"/>
</dbReference>
<proteinExistence type="predicted"/>
<dbReference type="EMBL" id="CP020918">
    <property type="protein sequence ID" value="AWG20307.1"/>
    <property type="molecule type" value="Genomic_DNA"/>
</dbReference>
<feature type="signal peptide" evidence="1">
    <location>
        <begin position="1"/>
        <end position="22"/>
    </location>
</feature>
<dbReference type="Proteomes" id="UP000244527">
    <property type="component" value="Chromosome"/>
</dbReference>
<organism evidence="3 4">
    <name type="scientific">Flavobacterium faecale</name>
    <dbReference type="NCBI Taxonomy" id="1355330"/>
    <lineage>
        <taxon>Bacteria</taxon>
        <taxon>Pseudomonadati</taxon>
        <taxon>Bacteroidota</taxon>
        <taxon>Flavobacteriia</taxon>
        <taxon>Flavobacteriales</taxon>
        <taxon>Flavobacteriaceae</taxon>
        <taxon>Flavobacterium</taxon>
    </lineage>
</organism>
<keyword evidence="4" id="KW-1185">Reference proteome</keyword>
<gene>
    <name evidence="3" type="ORF">FFWV33_01590</name>
</gene>
<reference evidence="3 4" key="1">
    <citation type="submission" date="2017-04" db="EMBL/GenBank/DDBJ databases">
        <title>Compelte genome sequence of WV33.</title>
        <authorList>
            <person name="Lee P.C."/>
        </authorList>
    </citation>
    <scope>NUCLEOTIDE SEQUENCE [LARGE SCALE GENOMIC DNA]</scope>
    <source>
        <strain evidence="3 4">WV33</strain>
    </source>
</reference>
<dbReference type="Gene3D" id="3.30.70.100">
    <property type="match status" value="1"/>
</dbReference>
<dbReference type="GO" id="GO:0046872">
    <property type="term" value="F:metal ion binding"/>
    <property type="evidence" value="ECO:0007669"/>
    <property type="project" value="InterPro"/>
</dbReference>
<dbReference type="InterPro" id="IPR006121">
    <property type="entry name" value="HMA_dom"/>
</dbReference>
<dbReference type="AlphaFoldDB" id="A0A2S1L998"/>
<dbReference type="InterPro" id="IPR036163">
    <property type="entry name" value="HMA_dom_sf"/>
</dbReference>